<dbReference type="InterPro" id="IPR045002">
    <property type="entry name" value="Ech1-like"/>
</dbReference>
<dbReference type="PANTHER" id="PTHR43149">
    <property type="entry name" value="ENOYL-COA HYDRATASE"/>
    <property type="match status" value="1"/>
</dbReference>
<dbReference type="CDD" id="cd06558">
    <property type="entry name" value="crotonase-like"/>
    <property type="match status" value="1"/>
</dbReference>
<dbReference type="InterPro" id="IPR014748">
    <property type="entry name" value="Enoyl-CoA_hydra_C"/>
</dbReference>
<comment type="pathway">
    <text evidence="1">Lipid metabolism; fatty acid beta-oxidation.</text>
</comment>
<keyword evidence="4" id="KW-0443">Lipid metabolism</keyword>
<sequence>MAFDYQTLRYEPGPVGRLTLCRPERLNSFTIEMWRELRELGEELLANPGELRALVVIGEGRAFSSGIDTSVFSGSGGAQDAISATDDERHRDPVVAGILTTQDSYSWLSEAPFATIAAVRGFALGAGLQLALACDMRVMARGTRVGLLEFKYGIIPDLGGTQRLPRLVGLGKATELILTSAQIDAEEAHRIGLAEQLVSDEELEEAAQDLAQVIAAQPPLAVRGAKRALSAAGSGLSVRDGLLVEAEAQSICLRSEDMKEAITAFIEKRDPEYRGR</sequence>
<dbReference type="SUPFAM" id="SSF52096">
    <property type="entry name" value="ClpP/crotonase"/>
    <property type="match status" value="1"/>
</dbReference>
<evidence type="ECO:0000256" key="1">
    <source>
        <dbReference type="ARBA" id="ARBA00005005"/>
    </source>
</evidence>
<dbReference type="InterPro" id="IPR001753">
    <property type="entry name" value="Enoyl-CoA_hydra/iso"/>
</dbReference>
<dbReference type="UniPathway" id="UPA00659"/>
<proteinExistence type="inferred from homology"/>
<protein>
    <submittedName>
        <fullName evidence="8">Unannotated protein</fullName>
    </submittedName>
</protein>
<dbReference type="InterPro" id="IPR018376">
    <property type="entry name" value="Enoyl-CoA_hyd/isom_CS"/>
</dbReference>
<organism evidence="8">
    <name type="scientific">freshwater metagenome</name>
    <dbReference type="NCBI Taxonomy" id="449393"/>
    <lineage>
        <taxon>unclassified sequences</taxon>
        <taxon>metagenomes</taxon>
        <taxon>ecological metagenomes</taxon>
    </lineage>
</organism>
<reference evidence="8" key="1">
    <citation type="submission" date="2020-05" db="EMBL/GenBank/DDBJ databases">
        <authorList>
            <person name="Chiriac C."/>
            <person name="Salcher M."/>
            <person name="Ghai R."/>
            <person name="Kavagutti S V."/>
        </authorList>
    </citation>
    <scope>NUCLEOTIDE SEQUENCE</scope>
</reference>
<dbReference type="AlphaFoldDB" id="A0A6J7N1T4"/>
<evidence type="ECO:0000256" key="3">
    <source>
        <dbReference type="ARBA" id="ARBA00022832"/>
    </source>
</evidence>
<dbReference type="Gene3D" id="1.10.12.10">
    <property type="entry name" value="Lyase 2-enoyl-coa Hydratase, Chain A, domain 2"/>
    <property type="match status" value="1"/>
</dbReference>
<gene>
    <name evidence="6" type="ORF">UFOPK2683_00726</name>
    <name evidence="7" type="ORF">UFOPK3605_00620</name>
    <name evidence="8" type="ORF">UFOPK3897_01510</name>
    <name evidence="9" type="ORF">UFOPK4121_00889</name>
</gene>
<dbReference type="PANTHER" id="PTHR43149:SF1">
    <property type="entry name" value="DELTA(3,5)-DELTA(2,4)-DIENOYL-COA ISOMERASE, MITOCHONDRIAL"/>
    <property type="match status" value="1"/>
</dbReference>
<accession>A0A6J7N1T4</accession>
<dbReference type="Pfam" id="PF00378">
    <property type="entry name" value="ECH_1"/>
    <property type="match status" value="1"/>
</dbReference>
<evidence type="ECO:0000313" key="7">
    <source>
        <dbReference type="EMBL" id="CAB4903530.1"/>
    </source>
</evidence>
<keyword evidence="3" id="KW-0276">Fatty acid metabolism</keyword>
<dbReference type="InterPro" id="IPR029045">
    <property type="entry name" value="ClpP/crotonase-like_dom_sf"/>
</dbReference>
<keyword evidence="5" id="KW-0413">Isomerase</keyword>
<evidence type="ECO:0000313" key="6">
    <source>
        <dbReference type="EMBL" id="CAB4722406.1"/>
    </source>
</evidence>
<evidence type="ECO:0000256" key="4">
    <source>
        <dbReference type="ARBA" id="ARBA00023098"/>
    </source>
</evidence>
<name>A0A6J7N1T4_9ZZZZ</name>
<comment type="similarity">
    <text evidence="2">Belongs to the enoyl-CoA hydratase/isomerase family.</text>
</comment>
<evidence type="ECO:0000313" key="8">
    <source>
        <dbReference type="EMBL" id="CAB4987236.1"/>
    </source>
</evidence>
<evidence type="ECO:0000256" key="5">
    <source>
        <dbReference type="ARBA" id="ARBA00023235"/>
    </source>
</evidence>
<dbReference type="GO" id="GO:0006635">
    <property type="term" value="P:fatty acid beta-oxidation"/>
    <property type="evidence" value="ECO:0007669"/>
    <property type="project" value="UniProtKB-UniPathway"/>
</dbReference>
<dbReference type="EMBL" id="CAFBPQ010000024">
    <property type="protein sequence ID" value="CAB5024923.1"/>
    <property type="molecule type" value="Genomic_DNA"/>
</dbReference>
<dbReference type="EMBL" id="CAEZYK010000032">
    <property type="protein sequence ID" value="CAB4722406.1"/>
    <property type="molecule type" value="Genomic_DNA"/>
</dbReference>
<dbReference type="Gene3D" id="3.90.226.10">
    <property type="entry name" value="2-enoyl-CoA Hydratase, Chain A, domain 1"/>
    <property type="match status" value="1"/>
</dbReference>
<dbReference type="EMBL" id="CAFBOF010000053">
    <property type="protein sequence ID" value="CAB4987236.1"/>
    <property type="molecule type" value="Genomic_DNA"/>
</dbReference>
<dbReference type="PROSITE" id="PS00166">
    <property type="entry name" value="ENOYL_COA_HYDRATASE"/>
    <property type="match status" value="1"/>
</dbReference>
<evidence type="ECO:0000256" key="2">
    <source>
        <dbReference type="ARBA" id="ARBA00005254"/>
    </source>
</evidence>
<dbReference type="GO" id="GO:0016853">
    <property type="term" value="F:isomerase activity"/>
    <property type="evidence" value="ECO:0007669"/>
    <property type="project" value="UniProtKB-KW"/>
</dbReference>
<evidence type="ECO:0000313" key="9">
    <source>
        <dbReference type="EMBL" id="CAB5024923.1"/>
    </source>
</evidence>
<dbReference type="EMBL" id="CAFBMM010000021">
    <property type="protein sequence ID" value="CAB4903530.1"/>
    <property type="molecule type" value="Genomic_DNA"/>
</dbReference>